<dbReference type="AlphaFoldDB" id="A0A0F3IQL1"/>
<evidence type="ECO:0000256" key="9">
    <source>
        <dbReference type="ARBA" id="ARBA00023225"/>
    </source>
</evidence>
<accession>A0A0F3IQL1</accession>
<organism evidence="11 12">
    <name type="scientific">Methylocucumis oryzae</name>
    <dbReference type="NCBI Taxonomy" id="1632867"/>
    <lineage>
        <taxon>Bacteria</taxon>
        <taxon>Pseudomonadati</taxon>
        <taxon>Pseudomonadota</taxon>
        <taxon>Gammaproteobacteria</taxon>
        <taxon>Methylococcales</taxon>
        <taxon>Methylococcaceae</taxon>
        <taxon>Methylocucumis</taxon>
    </lineage>
</organism>
<dbReference type="GO" id="GO:0003774">
    <property type="term" value="F:cytoskeletal motor activity"/>
    <property type="evidence" value="ECO:0007669"/>
    <property type="project" value="InterPro"/>
</dbReference>
<keyword evidence="12" id="KW-1185">Reference proteome</keyword>
<evidence type="ECO:0000256" key="3">
    <source>
        <dbReference type="ARBA" id="ARBA00006602"/>
    </source>
</evidence>
<evidence type="ECO:0000256" key="4">
    <source>
        <dbReference type="ARBA" id="ARBA00016507"/>
    </source>
</evidence>
<dbReference type="InterPro" id="IPR051472">
    <property type="entry name" value="T3SS_Stator/FliH"/>
</dbReference>
<proteinExistence type="inferred from homology"/>
<keyword evidence="9" id="KW-1006">Bacterial flagellum protein export</keyword>
<reference evidence="12" key="1">
    <citation type="submission" date="2015-03" db="EMBL/GenBank/DDBJ databases">
        <title>Draft genome sequence of a novel methanotroph (Sn10-6) isolated from flooded ricefield rhizosphere in India.</title>
        <authorList>
            <person name="Pandit P.S."/>
            <person name="Pore S.D."/>
            <person name="Arora P."/>
            <person name="Kapse N.G."/>
            <person name="Dhakephalkar P.K."/>
            <person name="Rahalkar M.C."/>
        </authorList>
    </citation>
    <scope>NUCLEOTIDE SEQUENCE [LARGE SCALE GENOMIC DNA]</scope>
    <source>
        <strain evidence="12">Sn10-6</strain>
    </source>
</reference>
<evidence type="ECO:0000259" key="10">
    <source>
        <dbReference type="Pfam" id="PF02108"/>
    </source>
</evidence>
<dbReference type="OrthoDB" id="6196089at2"/>
<reference evidence="11 12" key="2">
    <citation type="journal article" date="2016" name="Microb. Ecol.">
        <title>Genome Characteristics of a Novel Type I Methanotroph (Sn10-6) Isolated from a Flooded Indian Rice Field.</title>
        <authorList>
            <person name="Rahalkar M.C."/>
            <person name="Pandit P.S."/>
            <person name="Dhakephalkar P.K."/>
            <person name="Pore S."/>
            <person name="Arora P."/>
            <person name="Kapse N."/>
        </authorList>
    </citation>
    <scope>NUCLEOTIDE SEQUENCE [LARGE SCALE GENOMIC DNA]</scope>
    <source>
        <strain evidence="11 12">Sn10-6</strain>
    </source>
</reference>
<evidence type="ECO:0000256" key="7">
    <source>
        <dbReference type="ARBA" id="ARBA00022795"/>
    </source>
</evidence>
<keyword evidence="6" id="KW-0963">Cytoplasm</keyword>
<dbReference type="GO" id="GO:0005829">
    <property type="term" value="C:cytosol"/>
    <property type="evidence" value="ECO:0007669"/>
    <property type="project" value="TreeGrafter"/>
</dbReference>
<name>A0A0F3IQL1_9GAMM</name>
<dbReference type="GO" id="GO:0044781">
    <property type="term" value="P:bacterial-type flagellum organization"/>
    <property type="evidence" value="ECO:0007669"/>
    <property type="project" value="UniProtKB-KW"/>
</dbReference>
<comment type="subcellular location">
    <subcellularLocation>
        <location evidence="2">Cytoplasm</location>
    </subcellularLocation>
</comment>
<dbReference type="EMBL" id="LAJX01000015">
    <property type="protein sequence ID" value="KJV07874.1"/>
    <property type="molecule type" value="Genomic_DNA"/>
</dbReference>
<evidence type="ECO:0000256" key="2">
    <source>
        <dbReference type="ARBA" id="ARBA00004496"/>
    </source>
</evidence>
<keyword evidence="7" id="KW-1005">Bacterial flagellum biogenesis</keyword>
<dbReference type="PRINTS" id="PR01003">
    <property type="entry name" value="FLGFLIH"/>
</dbReference>
<dbReference type="PANTHER" id="PTHR34982:SF1">
    <property type="entry name" value="FLAGELLAR ASSEMBLY PROTEIN FLIH"/>
    <property type="match status" value="1"/>
</dbReference>
<evidence type="ECO:0000256" key="8">
    <source>
        <dbReference type="ARBA" id="ARBA00022927"/>
    </source>
</evidence>
<evidence type="ECO:0000313" key="12">
    <source>
        <dbReference type="Proteomes" id="UP000033684"/>
    </source>
</evidence>
<dbReference type="Proteomes" id="UP000033684">
    <property type="component" value="Unassembled WGS sequence"/>
</dbReference>
<comment type="function">
    <text evidence="1">Needed for flagellar regrowth and assembly.</text>
</comment>
<dbReference type="InterPro" id="IPR018035">
    <property type="entry name" value="Flagellar_FliH/T3SS_HrpE"/>
</dbReference>
<keyword evidence="5" id="KW-0813">Transport</keyword>
<evidence type="ECO:0000313" key="11">
    <source>
        <dbReference type="EMBL" id="KJV07874.1"/>
    </source>
</evidence>
<gene>
    <name evidence="11" type="ORF">VZ94_01930</name>
</gene>
<dbReference type="RefSeq" id="WP_045777979.1">
    <property type="nucleotide sequence ID" value="NZ_LAJX01000015.1"/>
</dbReference>
<dbReference type="InterPro" id="IPR000563">
    <property type="entry name" value="Flag_FliH"/>
</dbReference>
<dbReference type="GO" id="GO:0009288">
    <property type="term" value="C:bacterial-type flagellum"/>
    <property type="evidence" value="ECO:0007669"/>
    <property type="project" value="InterPro"/>
</dbReference>
<keyword evidence="8" id="KW-0653">Protein transport</keyword>
<protein>
    <recommendedName>
        <fullName evidence="4">Flagellar assembly protein FliH</fullName>
    </recommendedName>
</protein>
<dbReference type="PATRIC" id="fig|1632867.3.peg.1377"/>
<evidence type="ECO:0000256" key="6">
    <source>
        <dbReference type="ARBA" id="ARBA00022490"/>
    </source>
</evidence>
<dbReference type="Pfam" id="PF02108">
    <property type="entry name" value="FliH"/>
    <property type="match status" value="1"/>
</dbReference>
<evidence type="ECO:0000256" key="1">
    <source>
        <dbReference type="ARBA" id="ARBA00003041"/>
    </source>
</evidence>
<dbReference type="GO" id="GO:0071973">
    <property type="term" value="P:bacterial-type flagellum-dependent cell motility"/>
    <property type="evidence" value="ECO:0007669"/>
    <property type="project" value="InterPro"/>
</dbReference>
<evidence type="ECO:0000256" key="5">
    <source>
        <dbReference type="ARBA" id="ARBA00022448"/>
    </source>
</evidence>
<comment type="similarity">
    <text evidence="3">Belongs to the FliH family.</text>
</comment>
<feature type="domain" description="Flagellar assembly protein FliH/Type III secretion system HrpE" evidence="10">
    <location>
        <begin position="145"/>
        <end position="269"/>
    </location>
</feature>
<dbReference type="GO" id="GO:0015031">
    <property type="term" value="P:protein transport"/>
    <property type="evidence" value="ECO:0007669"/>
    <property type="project" value="UniProtKB-KW"/>
</dbReference>
<dbReference type="PANTHER" id="PTHR34982">
    <property type="entry name" value="YOP PROTEINS TRANSLOCATION PROTEIN L"/>
    <property type="match status" value="1"/>
</dbReference>
<sequence>MPISNSNSGFTASELAALNLWRLPDFFAEEEELAVDSSSEEQNLAEQSTEAAQESIALPTVEDVETMQKQAYDEAYLQGLAEGNKLGLTQGYDEGFQQGLAQGLNQGLEQGLAQGLEQGLAEGRQQGYDEGLQKGYDENVAKLTEQTTRMIGLMETLSEPFKALDEEVEKELIELAIAMASQIIRREIKLNPGEVVAAVRAAIKVLPLSSQKINLHLHPEDAELVRNLLALDDMVTSWSIVEDPLISRGGCIVKTDVSYVNATVEHRLAAVIANMLGSEREED</sequence>
<comment type="caution">
    <text evidence="11">The sequence shown here is derived from an EMBL/GenBank/DDBJ whole genome shotgun (WGS) entry which is preliminary data.</text>
</comment>